<evidence type="ECO:0000313" key="2">
    <source>
        <dbReference type="Proteomes" id="UP001610432"/>
    </source>
</evidence>
<sequence>MCFLLVFKTIPSECLQHPEHIVTTNAYFVCNHAIAAKVEARIEAQEAARAAAKAHADANAAAAEIKDLGFELVFGWDSDETSPSAQKEKEAARVAAARIQNAGADIHCDESMCRTIGDYGSCRVRGPCTYCRKGCEEPLTLVISNTDDILRGFFTTLVNTAK</sequence>
<accession>A0ABR4LFB7</accession>
<proteinExistence type="predicted"/>
<keyword evidence="2" id="KW-1185">Reference proteome</keyword>
<evidence type="ECO:0000313" key="1">
    <source>
        <dbReference type="EMBL" id="KAL2863238.1"/>
    </source>
</evidence>
<name>A0ABR4LFB7_9EURO</name>
<protein>
    <submittedName>
        <fullName evidence="1">Uncharacterized protein</fullName>
    </submittedName>
</protein>
<dbReference type="GeneID" id="98148809"/>
<dbReference type="Proteomes" id="UP001610432">
    <property type="component" value="Unassembled WGS sequence"/>
</dbReference>
<comment type="caution">
    <text evidence="1">The sequence shown here is derived from an EMBL/GenBank/DDBJ whole genome shotgun (WGS) entry which is preliminary data.</text>
</comment>
<dbReference type="EMBL" id="JBFXLQ010000054">
    <property type="protein sequence ID" value="KAL2863238.1"/>
    <property type="molecule type" value="Genomic_DNA"/>
</dbReference>
<dbReference type="RefSeq" id="XP_070882217.1">
    <property type="nucleotide sequence ID" value="XM_071033737.1"/>
</dbReference>
<reference evidence="1 2" key="1">
    <citation type="submission" date="2024-07" db="EMBL/GenBank/DDBJ databases">
        <title>Section-level genome sequencing and comparative genomics of Aspergillus sections Usti and Cavernicolus.</title>
        <authorList>
            <consortium name="Lawrence Berkeley National Laboratory"/>
            <person name="Nybo J.L."/>
            <person name="Vesth T.C."/>
            <person name="Theobald S."/>
            <person name="Frisvad J.C."/>
            <person name="Larsen T.O."/>
            <person name="Kjaerboelling I."/>
            <person name="Rothschild-Mancinelli K."/>
            <person name="Lyhne E.K."/>
            <person name="Kogle M.E."/>
            <person name="Barry K."/>
            <person name="Clum A."/>
            <person name="Na H."/>
            <person name="Ledsgaard L."/>
            <person name="Lin J."/>
            <person name="Lipzen A."/>
            <person name="Kuo A."/>
            <person name="Riley R."/>
            <person name="Mondo S."/>
            <person name="Labutti K."/>
            <person name="Haridas S."/>
            <person name="Pangalinan J."/>
            <person name="Salamov A.A."/>
            <person name="Simmons B.A."/>
            <person name="Magnuson J.K."/>
            <person name="Chen J."/>
            <person name="Drula E."/>
            <person name="Henrissat B."/>
            <person name="Wiebenga A."/>
            <person name="Lubbers R.J."/>
            <person name="Gomes A.C."/>
            <person name="Macurrencykelacurrency M.R."/>
            <person name="Stajich J."/>
            <person name="Grigoriev I.V."/>
            <person name="Mortensen U.H."/>
            <person name="De Vries R.P."/>
            <person name="Baker S.E."/>
            <person name="Andersen M.R."/>
        </authorList>
    </citation>
    <scope>NUCLEOTIDE SEQUENCE [LARGE SCALE GENOMIC DNA]</scope>
    <source>
        <strain evidence="1 2">CBS 449.75</strain>
    </source>
</reference>
<gene>
    <name evidence="1" type="ORF">BJX67DRAFT_384855</name>
</gene>
<organism evidence="1 2">
    <name type="scientific">Aspergillus lucknowensis</name>
    <dbReference type="NCBI Taxonomy" id="176173"/>
    <lineage>
        <taxon>Eukaryota</taxon>
        <taxon>Fungi</taxon>
        <taxon>Dikarya</taxon>
        <taxon>Ascomycota</taxon>
        <taxon>Pezizomycotina</taxon>
        <taxon>Eurotiomycetes</taxon>
        <taxon>Eurotiomycetidae</taxon>
        <taxon>Eurotiales</taxon>
        <taxon>Aspergillaceae</taxon>
        <taxon>Aspergillus</taxon>
        <taxon>Aspergillus subgen. Nidulantes</taxon>
    </lineage>
</organism>